<dbReference type="AlphaFoldDB" id="A0A9X1SIM9"/>
<proteinExistence type="predicted"/>
<evidence type="ECO:0000256" key="1">
    <source>
        <dbReference type="SAM" id="MobiDB-lite"/>
    </source>
</evidence>
<protein>
    <submittedName>
        <fullName evidence="2">Uncharacterized protein</fullName>
    </submittedName>
</protein>
<accession>A0A9X1SIM9</accession>
<organism evidence="2 3">
    <name type="scientific">Blastopirellula sediminis</name>
    <dbReference type="NCBI Taxonomy" id="2894196"/>
    <lineage>
        <taxon>Bacteria</taxon>
        <taxon>Pseudomonadati</taxon>
        <taxon>Planctomycetota</taxon>
        <taxon>Planctomycetia</taxon>
        <taxon>Pirellulales</taxon>
        <taxon>Pirellulaceae</taxon>
        <taxon>Blastopirellula</taxon>
    </lineage>
</organism>
<evidence type="ECO:0000313" key="2">
    <source>
        <dbReference type="EMBL" id="MCC9628214.1"/>
    </source>
</evidence>
<gene>
    <name evidence="2" type="ORF">LOC68_07390</name>
</gene>
<sequence>MDSCPDENSEGVGRTRQQRADKRGLPVQFEFEDKAFIVDVTLFLDLNDPANFDHENNRSRVARNGDGFFLFVDLKDEKLGILQEEFGDVDFPSVTLFDLLKARWTPI</sequence>
<dbReference type="EMBL" id="JAJKFT010000004">
    <property type="protein sequence ID" value="MCC9628214.1"/>
    <property type="molecule type" value="Genomic_DNA"/>
</dbReference>
<dbReference type="RefSeq" id="WP_230217281.1">
    <property type="nucleotide sequence ID" value="NZ_JAJKFT010000004.1"/>
</dbReference>
<feature type="region of interest" description="Disordered" evidence="1">
    <location>
        <begin position="1"/>
        <end position="21"/>
    </location>
</feature>
<evidence type="ECO:0000313" key="3">
    <source>
        <dbReference type="Proteomes" id="UP001139103"/>
    </source>
</evidence>
<comment type="caution">
    <text evidence="2">The sequence shown here is derived from an EMBL/GenBank/DDBJ whole genome shotgun (WGS) entry which is preliminary data.</text>
</comment>
<reference evidence="2" key="1">
    <citation type="submission" date="2021-11" db="EMBL/GenBank/DDBJ databases">
        <title>Genome sequence.</title>
        <authorList>
            <person name="Sun Q."/>
        </authorList>
    </citation>
    <scope>NUCLEOTIDE SEQUENCE</scope>
    <source>
        <strain evidence="2">JC732</strain>
    </source>
</reference>
<dbReference type="Proteomes" id="UP001139103">
    <property type="component" value="Unassembled WGS sequence"/>
</dbReference>
<keyword evidence="3" id="KW-1185">Reference proteome</keyword>
<name>A0A9X1SIM9_9BACT</name>